<dbReference type="EMBL" id="BARW01013217">
    <property type="protein sequence ID" value="GAI77459.1"/>
    <property type="molecule type" value="Genomic_DNA"/>
</dbReference>
<feature type="domain" description="N-acetyltransferase" evidence="1">
    <location>
        <begin position="1"/>
        <end position="88"/>
    </location>
</feature>
<proteinExistence type="predicted"/>
<reference evidence="2" key="1">
    <citation type="journal article" date="2014" name="Front. Microbiol.">
        <title>High frequency of phylogenetically diverse reductive dehalogenase-homologous genes in deep subseafloor sedimentary metagenomes.</title>
        <authorList>
            <person name="Kawai M."/>
            <person name="Futagami T."/>
            <person name="Toyoda A."/>
            <person name="Takaki Y."/>
            <person name="Nishi S."/>
            <person name="Hori S."/>
            <person name="Arai W."/>
            <person name="Tsubouchi T."/>
            <person name="Morono Y."/>
            <person name="Uchiyama I."/>
            <person name="Ito T."/>
            <person name="Fujiyama A."/>
            <person name="Inagaki F."/>
            <person name="Takami H."/>
        </authorList>
    </citation>
    <scope>NUCLEOTIDE SEQUENCE</scope>
    <source>
        <strain evidence="2">Expedition CK06-06</strain>
    </source>
</reference>
<dbReference type="SUPFAM" id="SSF55729">
    <property type="entry name" value="Acyl-CoA N-acyltransferases (Nat)"/>
    <property type="match status" value="1"/>
</dbReference>
<dbReference type="Gene3D" id="3.40.630.30">
    <property type="match status" value="1"/>
</dbReference>
<dbReference type="InterPro" id="IPR016181">
    <property type="entry name" value="Acyl_CoA_acyltransferase"/>
</dbReference>
<evidence type="ECO:0000259" key="1">
    <source>
        <dbReference type="PROSITE" id="PS51186"/>
    </source>
</evidence>
<organism evidence="2">
    <name type="scientific">marine sediment metagenome</name>
    <dbReference type="NCBI Taxonomy" id="412755"/>
    <lineage>
        <taxon>unclassified sequences</taxon>
        <taxon>metagenomes</taxon>
        <taxon>ecological metagenomes</taxon>
    </lineage>
</organism>
<feature type="non-terminal residue" evidence="2">
    <location>
        <position position="1"/>
    </location>
</feature>
<name>X1TBT7_9ZZZZ</name>
<dbReference type="Pfam" id="PF00583">
    <property type="entry name" value="Acetyltransf_1"/>
    <property type="match status" value="1"/>
</dbReference>
<sequence length="94" mass="10208">VGIVGGVSLAVTPEKEMARIEWASVTPRRIGLGRAMMEAVERDLRARGYHLVELNAVPDSIGFWKALGYIPQAEEIPGQALDMQKPLSPSSYAS</sequence>
<dbReference type="InterPro" id="IPR000182">
    <property type="entry name" value="GNAT_dom"/>
</dbReference>
<dbReference type="AlphaFoldDB" id="X1TBT7"/>
<dbReference type="GO" id="GO:0016747">
    <property type="term" value="F:acyltransferase activity, transferring groups other than amino-acyl groups"/>
    <property type="evidence" value="ECO:0007669"/>
    <property type="project" value="InterPro"/>
</dbReference>
<comment type="caution">
    <text evidence="2">The sequence shown here is derived from an EMBL/GenBank/DDBJ whole genome shotgun (WGS) entry which is preliminary data.</text>
</comment>
<dbReference type="CDD" id="cd04301">
    <property type="entry name" value="NAT_SF"/>
    <property type="match status" value="1"/>
</dbReference>
<protein>
    <recommendedName>
        <fullName evidence="1">N-acetyltransferase domain-containing protein</fullName>
    </recommendedName>
</protein>
<evidence type="ECO:0000313" key="2">
    <source>
        <dbReference type="EMBL" id="GAI77459.1"/>
    </source>
</evidence>
<gene>
    <name evidence="2" type="ORF">S12H4_24382</name>
</gene>
<dbReference type="PROSITE" id="PS51186">
    <property type="entry name" value="GNAT"/>
    <property type="match status" value="1"/>
</dbReference>
<accession>X1TBT7</accession>